<proteinExistence type="predicted"/>
<sequence>MAILSREGEEIEVEERQQNVCREVSGGETTAAGEEVRACGQKRLNPEGDPSEVRVGAVGERYFQAGIETPEWQNWEGV</sequence>
<dbReference type="EMBL" id="JABXBU010002072">
    <property type="protein sequence ID" value="KAF8777487.1"/>
    <property type="molecule type" value="Genomic_DNA"/>
</dbReference>
<accession>A0A8T0ENZ4</accession>
<reference evidence="1" key="2">
    <citation type="submission" date="2020-06" db="EMBL/GenBank/DDBJ databases">
        <authorList>
            <person name="Sheffer M."/>
        </authorList>
    </citation>
    <scope>NUCLEOTIDE SEQUENCE</scope>
</reference>
<gene>
    <name evidence="1" type="ORF">HNY73_014343</name>
</gene>
<organism evidence="1 2">
    <name type="scientific">Argiope bruennichi</name>
    <name type="common">Wasp spider</name>
    <name type="synonym">Aranea bruennichi</name>
    <dbReference type="NCBI Taxonomy" id="94029"/>
    <lineage>
        <taxon>Eukaryota</taxon>
        <taxon>Metazoa</taxon>
        <taxon>Ecdysozoa</taxon>
        <taxon>Arthropoda</taxon>
        <taxon>Chelicerata</taxon>
        <taxon>Arachnida</taxon>
        <taxon>Araneae</taxon>
        <taxon>Araneomorphae</taxon>
        <taxon>Entelegynae</taxon>
        <taxon>Araneoidea</taxon>
        <taxon>Araneidae</taxon>
        <taxon>Argiope</taxon>
    </lineage>
</organism>
<keyword evidence="2" id="KW-1185">Reference proteome</keyword>
<dbReference type="AlphaFoldDB" id="A0A8T0ENZ4"/>
<evidence type="ECO:0000313" key="2">
    <source>
        <dbReference type="Proteomes" id="UP000807504"/>
    </source>
</evidence>
<dbReference type="Proteomes" id="UP000807504">
    <property type="component" value="Unassembled WGS sequence"/>
</dbReference>
<comment type="caution">
    <text evidence="1">The sequence shown here is derived from an EMBL/GenBank/DDBJ whole genome shotgun (WGS) entry which is preliminary data.</text>
</comment>
<reference evidence="1" key="1">
    <citation type="journal article" date="2020" name="bioRxiv">
        <title>Chromosome-level reference genome of the European wasp spider Argiope bruennichi: a resource for studies on range expansion and evolutionary adaptation.</title>
        <authorList>
            <person name="Sheffer M.M."/>
            <person name="Hoppe A."/>
            <person name="Krehenwinkel H."/>
            <person name="Uhl G."/>
            <person name="Kuss A.W."/>
            <person name="Jensen L."/>
            <person name="Jensen C."/>
            <person name="Gillespie R.G."/>
            <person name="Hoff K.J."/>
            <person name="Prost S."/>
        </authorList>
    </citation>
    <scope>NUCLEOTIDE SEQUENCE</scope>
</reference>
<protein>
    <submittedName>
        <fullName evidence="1">Uncharacterized protein</fullName>
    </submittedName>
</protein>
<name>A0A8T0ENZ4_ARGBR</name>
<evidence type="ECO:0000313" key="1">
    <source>
        <dbReference type="EMBL" id="KAF8777487.1"/>
    </source>
</evidence>